<dbReference type="STRING" id="1168221.R7YTM6"/>
<comment type="function">
    <text evidence="1 4">Component of the cleavage factor IA (CFIA) complex, which is involved in the endonucleolytic cleavage during polyadenylation-dependent pre-mRNA 3'-end formation.</text>
</comment>
<evidence type="ECO:0000313" key="7">
    <source>
        <dbReference type="EMBL" id="EON65193.1"/>
    </source>
</evidence>
<keyword evidence="3 4" id="KW-0539">Nucleus</keyword>
<feature type="compositionally biased region" description="Low complexity" evidence="5">
    <location>
        <begin position="62"/>
        <end position="75"/>
    </location>
</feature>
<dbReference type="RefSeq" id="XP_007780510.1">
    <property type="nucleotide sequence ID" value="XM_007782320.1"/>
</dbReference>
<dbReference type="InterPro" id="IPR003107">
    <property type="entry name" value="HAT"/>
</dbReference>
<keyword evidence="8" id="KW-1185">Reference proteome</keyword>
<dbReference type="GeneID" id="19901741"/>
<feature type="compositionally biased region" description="Acidic residues" evidence="5">
    <location>
        <begin position="35"/>
        <end position="45"/>
    </location>
</feature>
<dbReference type="InterPro" id="IPR011990">
    <property type="entry name" value="TPR-like_helical_dom_sf"/>
</dbReference>
<dbReference type="SMART" id="SM00386">
    <property type="entry name" value="HAT"/>
    <property type="match status" value="4"/>
</dbReference>
<keyword evidence="2" id="KW-0677">Repeat</keyword>
<accession>R7YTM6</accession>
<feature type="compositionally biased region" description="Polar residues" evidence="5">
    <location>
        <begin position="934"/>
        <end position="944"/>
    </location>
</feature>
<dbReference type="GO" id="GO:0005737">
    <property type="term" value="C:cytoplasm"/>
    <property type="evidence" value="ECO:0007669"/>
    <property type="project" value="UniProtKB-SubCell"/>
</dbReference>
<feature type="compositionally biased region" description="Polar residues" evidence="5">
    <location>
        <begin position="110"/>
        <end position="140"/>
    </location>
</feature>
<dbReference type="Pfam" id="PF05843">
    <property type="entry name" value="Suf"/>
    <property type="match status" value="1"/>
</dbReference>
<reference evidence="8" key="1">
    <citation type="submission" date="2012-06" db="EMBL/GenBank/DDBJ databases">
        <title>The genome sequence of Coniosporium apollinis CBS 100218.</title>
        <authorList>
            <consortium name="The Broad Institute Genome Sequencing Platform"/>
            <person name="Cuomo C."/>
            <person name="Gorbushina A."/>
            <person name="Noack S."/>
            <person name="Walker B."/>
            <person name="Young S.K."/>
            <person name="Zeng Q."/>
            <person name="Gargeya S."/>
            <person name="Fitzgerald M."/>
            <person name="Haas B."/>
            <person name="Abouelleil A."/>
            <person name="Alvarado L."/>
            <person name="Arachchi H.M."/>
            <person name="Berlin A.M."/>
            <person name="Chapman S.B."/>
            <person name="Goldberg J."/>
            <person name="Griggs A."/>
            <person name="Gujja S."/>
            <person name="Hansen M."/>
            <person name="Howarth C."/>
            <person name="Imamovic A."/>
            <person name="Larimer J."/>
            <person name="McCowan C."/>
            <person name="Montmayeur A."/>
            <person name="Murphy C."/>
            <person name="Neiman D."/>
            <person name="Pearson M."/>
            <person name="Priest M."/>
            <person name="Roberts A."/>
            <person name="Saif S."/>
            <person name="Shea T."/>
            <person name="Sisk P."/>
            <person name="Sykes S."/>
            <person name="Wortman J."/>
            <person name="Nusbaum C."/>
            <person name="Birren B."/>
        </authorList>
    </citation>
    <scope>NUCLEOTIDE SEQUENCE [LARGE SCALE GENOMIC DNA]</scope>
    <source>
        <strain evidence="8">CBS 100218</strain>
    </source>
</reference>
<protein>
    <recommendedName>
        <fullName evidence="4">mRNA 3'-end-processing protein RNA14</fullName>
    </recommendedName>
</protein>
<dbReference type="InterPro" id="IPR045243">
    <property type="entry name" value="Rna14-like"/>
</dbReference>
<dbReference type="PANTHER" id="PTHR19980:SF0">
    <property type="entry name" value="CLEAVAGE STIMULATION FACTOR SUBUNIT 3"/>
    <property type="match status" value="1"/>
</dbReference>
<dbReference type="GO" id="GO:0180010">
    <property type="term" value="P:co-transcriptional mRNA 3'-end processing, cleavage and polyadenylation pathway"/>
    <property type="evidence" value="ECO:0007669"/>
    <property type="project" value="UniProtKB-UniRule"/>
</dbReference>
<organism evidence="7 8">
    <name type="scientific">Coniosporium apollinis (strain CBS 100218)</name>
    <name type="common">Rock-inhabiting black yeast</name>
    <dbReference type="NCBI Taxonomy" id="1168221"/>
    <lineage>
        <taxon>Eukaryota</taxon>
        <taxon>Fungi</taxon>
        <taxon>Dikarya</taxon>
        <taxon>Ascomycota</taxon>
        <taxon>Pezizomycotina</taxon>
        <taxon>Dothideomycetes</taxon>
        <taxon>Dothideomycetes incertae sedis</taxon>
        <taxon>Coniosporium</taxon>
    </lineage>
</organism>
<feature type="compositionally biased region" description="Basic and acidic residues" evidence="5">
    <location>
        <begin position="909"/>
        <end position="929"/>
    </location>
</feature>
<name>R7YTM6_CONA1</name>
<evidence type="ECO:0000259" key="6">
    <source>
        <dbReference type="Pfam" id="PF05843"/>
    </source>
</evidence>
<keyword evidence="4" id="KW-0507">mRNA processing</keyword>
<evidence type="ECO:0000256" key="1">
    <source>
        <dbReference type="ARBA" id="ARBA00002863"/>
    </source>
</evidence>
<evidence type="ECO:0000256" key="3">
    <source>
        <dbReference type="ARBA" id="ARBA00023242"/>
    </source>
</evidence>
<feature type="domain" description="Suppressor of forked" evidence="6">
    <location>
        <begin position="212"/>
        <end position="825"/>
    </location>
</feature>
<dbReference type="OMA" id="VQLWSVY"/>
<evidence type="ECO:0000313" key="8">
    <source>
        <dbReference type="Proteomes" id="UP000016924"/>
    </source>
</evidence>
<feature type="region of interest" description="Disordered" evidence="5">
    <location>
        <begin position="599"/>
        <end position="631"/>
    </location>
</feature>
<dbReference type="InterPro" id="IPR008847">
    <property type="entry name" value="Suf"/>
</dbReference>
<sequence>MANNTDAEAAFLRSMQTGSTDTYSPYNPAQQPATGDEEDEEEDYDPSSLLPESTDDAVPAIQTTSTTPSDSQPASRPASTVQKQPRTVGGFVVDDDDDEEETPFMKPPMATSNGLLNVSRGSTRTPQRSLSQTPSNTLPSSDVPIHSAAQDQGLSGVVPNGSTVSAPNAAAVPTEVGVPAPNGAAAAPHETNTVIEKKPSSPPAAKARLPQDKVGIFEDRIAEDPRGDVEAWLGLINEHRKRNKLDDARAAYERFFKVFPTAAEIWAEYAKMEADHEEKHRFEVILGKSLPTNPHVPLWSLYLDHIRRTQNLTQDTTGQARQILSETYNFVLEKIGIDKDAGPIWMDYIQFLRSAPGVPSGSGWQDGQKRDVLRAAYQRAICIPTSAVQALWKEYDAFESGINKTTGRKFLQEKSPTYMTARQANIALQNITRDLKRTTTPRLPPAPGFEGDVEYLQQVDLWNRWIAWEKDDPLVLKEEDSTAYKARVLYVYRQALMALRYWPEMWYDAAEFCFHNGLETEGTEFLDQGIAANPESCLLAFKKADRIESTTTSEEGEESLKARGDAVREPYNVVLDALYDLIIKVLKRQEQAVARIKEHFAQQEASTPQAGGGDDDDEDDQAEKAAANAREEQLKTQIEAIQAGHAVEMKMLSRTVTAAWIALMRAMRRVQGKGKPKAVIGGSRQIFADARARGRVTSELYIAAALLEHYCYKDPAATLIFEKGSKLFKNDEVFAMAHLKHLIALNDITNARATFETTVSRLTAKPEDVPKSKPLFAFFHEYESHYGELSQVAKLEKRMADLFPEDPSLKRFAHRFAAPDFDPTAIRPIISPLTQAKPKALALPMPMPLPVPTIEQPAAAVQESPRPLPPAQMNFSPKRPFDDSDTESTHQERRKMPRGESPLKGAAGRRLDALNERRLMQRERERERGGQGQTASHHQQQNMGVQHPPPPPPLPMEVNFLLSVIPPARQYNSTVFPPQKMVDLLRNIELRLLPHVVPQWQAMQGGSGGGGYQYPR</sequence>
<evidence type="ECO:0000256" key="4">
    <source>
        <dbReference type="RuleBase" id="RU369035"/>
    </source>
</evidence>
<dbReference type="PANTHER" id="PTHR19980">
    <property type="entry name" value="RNA CLEAVAGE STIMULATION FACTOR"/>
    <property type="match status" value="1"/>
</dbReference>
<dbReference type="AlphaFoldDB" id="R7YTM6"/>
<dbReference type="HOGENOM" id="CLU_007630_1_1_1"/>
<feature type="compositionally biased region" description="Polar residues" evidence="5">
    <location>
        <begin position="14"/>
        <end position="33"/>
    </location>
</feature>
<dbReference type="GO" id="GO:0003729">
    <property type="term" value="F:mRNA binding"/>
    <property type="evidence" value="ECO:0007669"/>
    <property type="project" value="TreeGrafter"/>
</dbReference>
<feature type="compositionally biased region" description="Basic and acidic residues" evidence="5">
    <location>
        <begin position="879"/>
        <end position="891"/>
    </location>
</feature>
<evidence type="ECO:0000256" key="5">
    <source>
        <dbReference type="SAM" id="MobiDB-lite"/>
    </source>
</evidence>
<feature type="region of interest" description="Disordered" evidence="5">
    <location>
        <begin position="185"/>
        <end position="207"/>
    </location>
</feature>
<dbReference type="SUPFAM" id="SSF48452">
    <property type="entry name" value="TPR-like"/>
    <property type="match status" value="2"/>
</dbReference>
<dbReference type="Proteomes" id="UP000016924">
    <property type="component" value="Unassembled WGS sequence"/>
</dbReference>
<dbReference type="eggNOG" id="KOG1914">
    <property type="taxonomic scope" value="Eukaryota"/>
</dbReference>
<keyword evidence="4" id="KW-0963">Cytoplasm</keyword>
<dbReference type="GO" id="GO:0005634">
    <property type="term" value="C:nucleus"/>
    <property type="evidence" value="ECO:0007669"/>
    <property type="project" value="UniProtKB-SubCell"/>
</dbReference>
<dbReference type="EMBL" id="JH767572">
    <property type="protein sequence ID" value="EON65193.1"/>
    <property type="molecule type" value="Genomic_DNA"/>
</dbReference>
<feature type="region of interest" description="Disordered" evidence="5">
    <location>
        <begin position="1"/>
        <end position="146"/>
    </location>
</feature>
<feature type="region of interest" description="Disordered" evidence="5">
    <location>
        <begin position="858"/>
        <end position="954"/>
    </location>
</feature>
<dbReference type="Gene3D" id="1.25.40.1040">
    <property type="match status" value="1"/>
</dbReference>
<feature type="compositionally biased region" description="Acidic residues" evidence="5">
    <location>
        <begin position="93"/>
        <end position="102"/>
    </location>
</feature>
<proteinExistence type="predicted"/>
<dbReference type="OrthoDB" id="26282at2759"/>
<gene>
    <name evidence="7" type="ORF">W97_04430</name>
</gene>
<evidence type="ECO:0000256" key="2">
    <source>
        <dbReference type="ARBA" id="ARBA00022737"/>
    </source>
</evidence>
<comment type="subcellular location">
    <subcellularLocation>
        <location evidence="4">Nucleus</location>
    </subcellularLocation>
    <subcellularLocation>
        <location evidence="4">Cytoplasm</location>
    </subcellularLocation>
    <text evidence="4">Nucleus and/or cytoplasm.</text>
</comment>